<keyword evidence="1" id="KW-0472">Membrane</keyword>
<dbReference type="InterPro" id="IPR049971">
    <property type="entry name" value="CLC_0170-like"/>
</dbReference>
<protein>
    <submittedName>
        <fullName evidence="2">Uncharacterized protein</fullName>
    </submittedName>
</protein>
<name>A0AAD0NZP4_9BACL</name>
<evidence type="ECO:0000256" key="1">
    <source>
        <dbReference type="SAM" id="Phobius"/>
    </source>
</evidence>
<feature type="transmembrane region" description="Helical" evidence="1">
    <location>
        <begin position="6"/>
        <end position="30"/>
    </location>
</feature>
<evidence type="ECO:0000313" key="3">
    <source>
        <dbReference type="Proteomes" id="UP000249163"/>
    </source>
</evidence>
<dbReference type="RefSeq" id="WP_111502866.1">
    <property type="nucleotide sequence ID" value="NZ_CP021965.1"/>
</dbReference>
<keyword evidence="1" id="KW-1133">Transmembrane helix</keyword>
<organism evidence="2 3">
    <name type="scientific">Paenibacillus odorifer</name>
    <dbReference type="NCBI Taxonomy" id="189426"/>
    <lineage>
        <taxon>Bacteria</taxon>
        <taxon>Bacillati</taxon>
        <taxon>Bacillota</taxon>
        <taxon>Bacilli</taxon>
        <taxon>Bacillales</taxon>
        <taxon>Paenibacillaceae</taxon>
        <taxon>Paenibacillus</taxon>
    </lineage>
</organism>
<evidence type="ECO:0000313" key="2">
    <source>
        <dbReference type="EMBL" id="AWV32247.1"/>
    </source>
</evidence>
<dbReference type="NCBIfam" id="NF042414">
    <property type="entry name" value="CLC_0170_fam"/>
    <property type="match status" value="1"/>
</dbReference>
<dbReference type="EMBL" id="CP021965">
    <property type="protein sequence ID" value="AWV32247.1"/>
    <property type="molecule type" value="Genomic_DNA"/>
</dbReference>
<reference evidence="2 3" key="1">
    <citation type="submission" date="2017-06" db="EMBL/GenBank/DDBJ databases">
        <title>Complete genome sequence of Paenibacillus odorifer CBA7130.</title>
        <authorList>
            <person name="Nam Y.-D."/>
            <person name="Kang J."/>
            <person name="Chung W.-H."/>
        </authorList>
    </citation>
    <scope>NUCLEOTIDE SEQUENCE [LARGE SCALE GENOMIC DNA]</scope>
    <source>
        <strain evidence="2 3">CBA7130</strain>
    </source>
</reference>
<keyword evidence="1" id="KW-0812">Transmembrane</keyword>
<dbReference type="AlphaFoldDB" id="A0AAD0NZP4"/>
<gene>
    <name evidence="2" type="ORF">CD191_06225</name>
</gene>
<sequence>MLYHQLIYVIVALLISSVLLLTVDTKIYAVNAMHREKKYARLLGWVYLGLFLLLGLAQLFYL</sequence>
<dbReference type="Proteomes" id="UP000249163">
    <property type="component" value="Chromosome"/>
</dbReference>
<accession>A0AAD0NZP4</accession>
<proteinExistence type="predicted"/>
<feature type="transmembrane region" description="Helical" evidence="1">
    <location>
        <begin position="42"/>
        <end position="61"/>
    </location>
</feature>